<dbReference type="InterPro" id="IPR003593">
    <property type="entry name" value="AAA+_ATPase"/>
</dbReference>
<dbReference type="Gene3D" id="3.40.50.300">
    <property type="entry name" value="P-loop containing nucleotide triphosphate hydrolases"/>
    <property type="match status" value="1"/>
</dbReference>
<organism evidence="5 6">
    <name type="scientific">Paenibacillus thailandensis</name>
    <dbReference type="NCBI Taxonomy" id="393250"/>
    <lineage>
        <taxon>Bacteria</taxon>
        <taxon>Bacillati</taxon>
        <taxon>Bacillota</taxon>
        <taxon>Bacilli</taxon>
        <taxon>Bacillales</taxon>
        <taxon>Paenibacillaceae</taxon>
        <taxon>Paenibacillus</taxon>
    </lineage>
</organism>
<sequence>MIEVRNLTKTYMTYERGHTLREVVKNLIRRPMKEIRAVNDLSFTVPQGEMLAFLGPNGAGKSTTLKMLTGVLHPTAGEIKALGLVPWKQRREYVGRIGAVFGQKSQLLWDIPPVDAFYMNKAIYGVPEREYRKTLDELTGLLEVGDIIRKPTRQLSLGERMKCEFIMAMLHRPELVFLDEPTIGLDMIAKENIRSFIRSMNREGVTFILTTHDLEDVELLAERVIVINRGEIVVDDSLVGLRSRLGHKKSVRLTTETAVPDIQKPGLKIAERIGTLEIEVEIDTAVLPLKRFIRDFNEAYGIADMAIDSIAIESIMKELYKEDADLETAAAHN</sequence>
<dbReference type="Pfam" id="PF00005">
    <property type="entry name" value="ABC_tran"/>
    <property type="match status" value="1"/>
</dbReference>
<dbReference type="RefSeq" id="WP_379272456.1">
    <property type="nucleotide sequence ID" value="NZ_JBHUGT010000013.1"/>
</dbReference>
<keyword evidence="2" id="KW-0547">Nucleotide-binding</keyword>
<dbReference type="EMBL" id="JBHUMY010000011">
    <property type="protein sequence ID" value="MFD2660686.1"/>
    <property type="molecule type" value="Genomic_DNA"/>
</dbReference>
<evidence type="ECO:0000259" key="4">
    <source>
        <dbReference type="PROSITE" id="PS50893"/>
    </source>
</evidence>
<evidence type="ECO:0000313" key="6">
    <source>
        <dbReference type="Proteomes" id="UP001597493"/>
    </source>
</evidence>
<dbReference type="GO" id="GO:0005524">
    <property type="term" value="F:ATP binding"/>
    <property type="evidence" value="ECO:0007669"/>
    <property type="project" value="UniProtKB-KW"/>
</dbReference>
<dbReference type="InterPro" id="IPR003439">
    <property type="entry name" value="ABC_transporter-like_ATP-bd"/>
</dbReference>
<feature type="domain" description="ABC transporter" evidence="4">
    <location>
        <begin position="2"/>
        <end position="254"/>
    </location>
</feature>
<dbReference type="PANTHER" id="PTHR42711">
    <property type="entry name" value="ABC TRANSPORTER ATP-BINDING PROTEIN"/>
    <property type="match status" value="1"/>
</dbReference>
<name>A0ABW5QXA9_9BACL</name>
<keyword evidence="3 5" id="KW-0067">ATP-binding</keyword>
<proteinExistence type="predicted"/>
<dbReference type="PANTHER" id="PTHR42711:SF4">
    <property type="entry name" value="ABC TRANSPORTER RELATED"/>
    <property type="match status" value="1"/>
</dbReference>
<dbReference type="SUPFAM" id="SSF52540">
    <property type="entry name" value="P-loop containing nucleoside triphosphate hydrolases"/>
    <property type="match status" value="1"/>
</dbReference>
<evidence type="ECO:0000256" key="1">
    <source>
        <dbReference type="ARBA" id="ARBA00022448"/>
    </source>
</evidence>
<dbReference type="Proteomes" id="UP001597493">
    <property type="component" value="Unassembled WGS sequence"/>
</dbReference>
<reference evidence="6" key="1">
    <citation type="journal article" date="2019" name="Int. J. Syst. Evol. Microbiol.">
        <title>The Global Catalogue of Microorganisms (GCM) 10K type strain sequencing project: providing services to taxonomists for standard genome sequencing and annotation.</title>
        <authorList>
            <consortium name="The Broad Institute Genomics Platform"/>
            <consortium name="The Broad Institute Genome Sequencing Center for Infectious Disease"/>
            <person name="Wu L."/>
            <person name="Ma J."/>
        </authorList>
    </citation>
    <scope>NUCLEOTIDE SEQUENCE [LARGE SCALE GENOMIC DNA]</scope>
    <source>
        <strain evidence="6">TISTR 1827</strain>
    </source>
</reference>
<accession>A0ABW5QXA9</accession>
<keyword evidence="1" id="KW-0813">Transport</keyword>
<comment type="caution">
    <text evidence="5">The sequence shown here is derived from an EMBL/GenBank/DDBJ whole genome shotgun (WGS) entry which is preliminary data.</text>
</comment>
<evidence type="ECO:0000313" key="5">
    <source>
        <dbReference type="EMBL" id="MFD2660686.1"/>
    </source>
</evidence>
<keyword evidence="6" id="KW-1185">Reference proteome</keyword>
<dbReference type="InterPro" id="IPR050763">
    <property type="entry name" value="ABC_transporter_ATP-binding"/>
</dbReference>
<evidence type="ECO:0000256" key="3">
    <source>
        <dbReference type="ARBA" id="ARBA00022840"/>
    </source>
</evidence>
<dbReference type="PROSITE" id="PS50893">
    <property type="entry name" value="ABC_TRANSPORTER_2"/>
    <property type="match status" value="1"/>
</dbReference>
<gene>
    <name evidence="5" type="ORF">ACFSW5_10565</name>
</gene>
<evidence type="ECO:0000256" key="2">
    <source>
        <dbReference type="ARBA" id="ARBA00022741"/>
    </source>
</evidence>
<protein>
    <submittedName>
        <fullName evidence="5">ATP-binding cassette domain-containing protein</fullName>
    </submittedName>
</protein>
<dbReference type="InterPro" id="IPR027417">
    <property type="entry name" value="P-loop_NTPase"/>
</dbReference>
<dbReference type="SMART" id="SM00382">
    <property type="entry name" value="AAA"/>
    <property type="match status" value="1"/>
</dbReference>